<keyword evidence="2" id="KW-1185">Reference proteome</keyword>
<evidence type="ECO:0000313" key="2">
    <source>
        <dbReference type="Proteomes" id="UP000027195"/>
    </source>
</evidence>
<reference evidence="2" key="1">
    <citation type="journal article" date="2014" name="Proc. Natl. Acad. Sci. U.S.A.">
        <title>Extensive sampling of basidiomycete genomes demonstrates inadequacy of the white-rot/brown-rot paradigm for wood decay fungi.</title>
        <authorList>
            <person name="Riley R."/>
            <person name="Salamov A.A."/>
            <person name="Brown D.W."/>
            <person name="Nagy L.G."/>
            <person name="Floudas D."/>
            <person name="Held B.W."/>
            <person name="Levasseur A."/>
            <person name="Lombard V."/>
            <person name="Morin E."/>
            <person name="Otillar R."/>
            <person name="Lindquist E.A."/>
            <person name="Sun H."/>
            <person name="LaButti K.M."/>
            <person name="Schmutz J."/>
            <person name="Jabbour D."/>
            <person name="Luo H."/>
            <person name="Baker S.E."/>
            <person name="Pisabarro A.G."/>
            <person name="Walton J.D."/>
            <person name="Blanchette R.A."/>
            <person name="Henrissat B."/>
            <person name="Martin F."/>
            <person name="Cullen D."/>
            <person name="Hibbett D.S."/>
            <person name="Grigoriev I.V."/>
        </authorList>
    </citation>
    <scope>NUCLEOTIDE SEQUENCE [LARGE SCALE GENOMIC DNA]</scope>
    <source>
        <strain evidence="2">FD-172 SS1</strain>
    </source>
</reference>
<dbReference type="HOGENOM" id="CLU_2372511_0_0_1"/>
<accession>A0A067N0Y2</accession>
<sequence>MDVDWVESYSEDVEMRDMEYGYEVDADGDVIMVDSFFPAGWSEEAPMDVDGGTVNPGMLDLFGEVGMEAASWTIVRGAPGFTGVIWQYRCAAKIG</sequence>
<dbReference type="EMBL" id="KL198024">
    <property type="protein sequence ID" value="KDQ17421.1"/>
    <property type="molecule type" value="Genomic_DNA"/>
</dbReference>
<dbReference type="Proteomes" id="UP000027195">
    <property type="component" value="Unassembled WGS sequence"/>
</dbReference>
<gene>
    <name evidence="1" type="ORF">BOTBODRAFT_30221</name>
</gene>
<dbReference type="AlphaFoldDB" id="A0A067N0Y2"/>
<evidence type="ECO:0000313" key="1">
    <source>
        <dbReference type="EMBL" id="KDQ17421.1"/>
    </source>
</evidence>
<organism evidence="1 2">
    <name type="scientific">Botryobasidium botryosum (strain FD-172 SS1)</name>
    <dbReference type="NCBI Taxonomy" id="930990"/>
    <lineage>
        <taxon>Eukaryota</taxon>
        <taxon>Fungi</taxon>
        <taxon>Dikarya</taxon>
        <taxon>Basidiomycota</taxon>
        <taxon>Agaricomycotina</taxon>
        <taxon>Agaricomycetes</taxon>
        <taxon>Cantharellales</taxon>
        <taxon>Botryobasidiaceae</taxon>
        <taxon>Botryobasidium</taxon>
    </lineage>
</organism>
<name>A0A067N0Y2_BOTB1</name>
<proteinExistence type="predicted"/>
<protein>
    <submittedName>
        <fullName evidence="1">Uncharacterized protein</fullName>
    </submittedName>
</protein>
<dbReference type="InParanoid" id="A0A067N0Y2"/>